<gene>
    <name evidence="1" type="ORF">GPUH_LOCUS9476</name>
</gene>
<evidence type="ECO:0000313" key="3">
    <source>
        <dbReference type="WBParaSite" id="GPUH_0000948601-mRNA-1"/>
    </source>
</evidence>
<sequence>MGELRLDPELEDVKVKLESGIQVNNYMLEEGALLRIDGEGDVLKVVPKSDRKRLFQEAHSGLFAGDLCSRKIILLEDAGSRM</sequence>
<evidence type="ECO:0000313" key="2">
    <source>
        <dbReference type="Proteomes" id="UP000271098"/>
    </source>
</evidence>
<dbReference type="EMBL" id="UYRT01031174">
    <property type="protein sequence ID" value="VDK72808.1"/>
    <property type="molecule type" value="Genomic_DNA"/>
</dbReference>
<protein>
    <submittedName>
        <fullName evidence="3">AbrB/MazE/SpoVT family DNA-binding domain-containing protein</fullName>
    </submittedName>
</protein>
<reference evidence="1 2" key="2">
    <citation type="submission" date="2018-11" db="EMBL/GenBank/DDBJ databases">
        <authorList>
            <consortium name="Pathogen Informatics"/>
        </authorList>
    </citation>
    <scope>NUCLEOTIDE SEQUENCE [LARGE SCALE GENOMIC DNA]</scope>
</reference>
<name>A0A183DL84_9BILA</name>
<keyword evidence="2" id="KW-1185">Reference proteome</keyword>
<proteinExistence type="predicted"/>
<accession>A0A183DL84</accession>
<organism evidence="3">
    <name type="scientific">Gongylonema pulchrum</name>
    <dbReference type="NCBI Taxonomy" id="637853"/>
    <lineage>
        <taxon>Eukaryota</taxon>
        <taxon>Metazoa</taxon>
        <taxon>Ecdysozoa</taxon>
        <taxon>Nematoda</taxon>
        <taxon>Chromadorea</taxon>
        <taxon>Rhabditida</taxon>
        <taxon>Spirurina</taxon>
        <taxon>Spiruromorpha</taxon>
        <taxon>Spiruroidea</taxon>
        <taxon>Gongylonematidae</taxon>
        <taxon>Gongylonema</taxon>
    </lineage>
</organism>
<reference evidence="3" key="1">
    <citation type="submission" date="2016-06" db="UniProtKB">
        <authorList>
            <consortium name="WormBaseParasite"/>
        </authorList>
    </citation>
    <scope>IDENTIFICATION</scope>
</reference>
<dbReference type="Proteomes" id="UP000271098">
    <property type="component" value="Unassembled WGS sequence"/>
</dbReference>
<dbReference type="WBParaSite" id="GPUH_0000948601-mRNA-1">
    <property type="protein sequence ID" value="GPUH_0000948601-mRNA-1"/>
    <property type="gene ID" value="GPUH_0000948601"/>
</dbReference>
<dbReference type="AlphaFoldDB" id="A0A183DL84"/>
<evidence type="ECO:0000313" key="1">
    <source>
        <dbReference type="EMBL" id="VDK72808.1"/>
    </source>
</evidence>